<comment type="similarity">
    <text evidence="1">Belongs to the WEB family.</text>
</comment>
<dbReference type="AlphaFoldDB" id="A0AAW1KTH3"/>
<evidence type="ECO:0000256" key="1">
    <source>
        <dbReference type="ARBA" id="ARBA00005485"/>
    </source>
</evidence>
<reference evidence="5" key="1">
    <citation type="submission" date="2024-03" db="EMBL/GenBank/DDBJ databases">
        <title>WGS assembly of Saponaria officinalis var. Norfolk2.</title>
        <authorList>
            <person name="Jenkins J."/>
            <person name="Shu S."/>
            <person name="Grimwood J."/>
            <person name="Barry K."/>
            <person name="Goodstein D."/>
            <person name="Schmutz J."/>
            <person name="Leebens-Mack J."/>
            <person name="Osbourn A."/>
        </authorList>
    </citation>
    <scope>NUCLEOTIDE SEQUENCE [LARGE SCALE GENOMIC DNA]</scope>
    <source>
        <strain evidence="5">JIC</strain>
    </source>
</reference>
<keyword evidence="6" id="KW-1185">Reference proteome</keyword>
<proteinExistence type="inferred from homology"/>
<dbReference type="PANTHER" id="PTHR32054">
    <property type="entry name" value="HEAVY CHAIN, PUTATIVE, EXPRESSED-RELATED-RELATED"/>
    <property type="match status" value="1"/>
</dbReference>
<accession>A0AAW1KTH3</accession>
<evidence type="ECO:0000256" key="4">
    <source>
        <dbReference type="SAM" id="MobiDB-lite"/>
    </source>
</evidence>
<organism evidence="5 6">
    <name type="scientific">Saponaria officinalis</name>
    <name type="common">Common soapwort</name>
    <name type="synonym">Lychnis saponaria</name>
    <dbReference type="NCBI Taxonomy" id="3572"/>
    <lineage>
        <taxon>Eukaryota</taxon>
        <taxon>Viridiplantae</taxon>
        <taxon>Streptophyta</taxon>
        <taxon>Embryophyta</taxon>
        <taxon>Tracheophyta</taxon>
        <taxon>Spermatophyta</taxon>
        <taxon>Magnoliopsida</taxon>
        <taxon>eudicotyledons</taxon>
        <taxon>Gunneridae</taxon>
        <taxon>Pentapetalae</taxon>
        <taxon>Caryophyllales</taxon>
        <taxon>Caryophyllaceae</taxon>
        <taxon>Caryophylleae</taxon>
        <taxon>Saponaria</taxon>
    </lineage>
</organism>
<feature type="coiled-coil region" evidence="3">
    <location>
        <begin position="193"/>
        <end position="265"/>
    </location>
</feature>
<sequence>MAQEEDEQTLEIGEIDRENGGLFRAEIDTSAPFESVKEAVTKFGGLGFWKPLSKTSSTSFLLSDDAEEVDVEKVEEQAAELEKELRLKERDTLEVLKELEATKLMVEELKSKLRKEETAIEQNISADLSDGKSSFAKQEDEKENDPNLSFQTLTEISNSVTSSTTGVILVELQQAKLNLNKTTSDLTDVRASVELYNRKIERERTSLEKTRERLRSNTAKITSLEEEISQTRSKLRDGNDVTVKLQQLNAEVDEYKKVGEAAKSEVVTVMSEIELTKAKIKTTGIRLIAAQRMTEAARAAEAVALAEIKALEKSDNSSSGVLAKDVETVTLTLEEYSSLRDKAREAEEFSNLKVLEAMLRVNEADMSKDDIIKKGEEAMEEVETSKKGLEDALNRVKAANNAKLAVEEALRKWRSENGERRRSYHNSTKFKNPYPSTRRRDSWMVDVNGVNLLGEATTTPVLKPNLSIGQILSRKLLITEEFESRKSSSKRKVSLGQMLGKKNGEMSSAWKMEECRNLTKLPAKRKKFGFARFSVLLPKHSRKTKKSSSNARYSNGKPVELLSP</sequence>
<feature type="region of interest" description="Disordered" evidence="4">
    <location>
        <begin position="416"/>
        <end position="437"/>
    </location>
</feature>
<evidence type="ECO:0000313" key="5">
    <source>
        <dbReference type="EMBL" id="KAK9723656.1"/>
    </source>
</evidence>
<dbReference type="GO" id="GO:0005829">
    <property type="term" value="C:cytosol"/>
    <property type="evidence" value="ECO:0007669"/>
    <property type="project" value="TreeGrafter"/>
</dbReference>
<evidence type="ECO:0000256" key="2">
    <source>
        <dbReference type="ARBA" id="ARBA00023054"/>
    </source>
</evidence>
<dbReference type="EMBL" id="JBDFQZ010000005">
    <property type="protein sequence ID" value="KAK9723656.1"/>
    <property type="molecule type" value="Genomic_DNA"/>
</dbReference>
<feature type="coiled-coil region" evidence="3">
    <location>
        <begin position="64"/>
        <end position="126"/>
    </location>
</feature>
<keyword evidence="2 3" id="KW-0175">Coiled coil</keyword>
<evidence type="ECO:0000313" key="6">
    <source>
        <dbReference type="Proteomes" id="UP001443914"/>
    </source>
</evidence>
<name>A0AAW1KTH3_SAPOF</name>
<dbReference type="Proteomes" id="UP001443914">
    <property type="component" value="Unassembled WGS sequence"/>
</dbReference>
<feature type="region of interest" description="Disordered" evidence="4">
    <location>
        <begin position="541"/>
        <end position="564"/>
    </location>
</feature>
<evidence type="ECO:0000256" key="3">
    <source>
        <dbReference type="SAM" id="Coils"/>
    </source>
</evidence>
<dbReference type="Pfam" id="PF05701">
    <property type="entry name" value="WEMBL"/>
    <property type="match status" value="2"/>
</dbReference>
<comment type="caution">
    <text evidence="5">The sequence shown here is derived from an EMBL/GenBank/DDBJ whole genome shotgun (WGS) entry which is preliminary data.</text>
</comment>
<dbReference type="Gene3D" id="1.10.287.1490">
    <property type="match status" value="1"/>
</dbReference>
<protein>
    <recommendedName>
        <fullName evidence="7">WEB family protein</fullName>
    </recommendedName>
</protein>
<dbReference type="PANTHER" id="PTHR32054:SF4">
    <property type="entry name" value="OS07G0677900 PROTEIN"/>
    <property type="match status" value="1"/>
</dbReference>
<evidence type="ECO:0008006" key="7">
    <source>
        <dbReference type="Google" id="ProtNLM"/>
    </source>
</evidence>
<gene>
    <name evidence="5" type="ORF">RND81_05G016100</name>
</gene>
<feature type="coiled-coil region" evidence="3">
    <location>
        <begin position="372"/>
        <end position="416"/>
    </location>
</feature>
<dbReference type="GO" id="GO:0009903">
    <property type="term" value="P:chloroplast avoidance movement"/>
    <property type="evidence" value="ECO:0007669"/>
    <property type="project" value="TreeGrafter"/>
</dbReference>
<dbReference type="GO" id="GO:0009904">
    <property type="term" value="P:chloroplast accumulation movement"/>
    <property type="evidence" value="ECO:0007669"/>
    <property type="project" value="TreeGrafter"/>
</dbReference>
<dbReference type="InterPro" id="IPR008545">
    <property type="entry name" value="Web"/>
</dbReference>